<keyword evidence="2" id="KW-1185">Reference proteome</keyword>
<dbReference type="Proteomes" id="UP001303046">
    <property type="component" value="Unassembled WGS sequence"/>
</dbReference>
<evidence type="ECO:0000313" key="2">
    <source>
        <dbReference type="Proteomes" id="UP001303046"/>
    </source>
</evidence>
<protein>
    <submittedName>
        <fullName evidence="1">Uncharacterized protein</fullName>
    </submittedName>
</protein>
<comment type="caution">
    <text evidence="1">The sequence shown here is derived from an EMBL/GenBank/DDBJ whole genome shotgun (WGS) entry which is preliminary data.</text>
</comment>
<evidence type="ECO:0000313" key="1">
    <source>
        <dbReference type="EMBL" id="KAK6753938.1"/>
    </source>
</evidence>
<reference evidence="1 2" key="1">
    <citation type="submission" date="2023-08" db="EMBL/GenBank/DDBJ databases">
        <title>A Necator americanus chromosomal reference genome.</title>
        <authorList>
            <person name="Ilik V."/>
            <person name="Petrzelkova K.J."/>
            <person name="Pardy F."/>
            <person name="Fuh T."/>
            <person name="Niatou-Singa F.S."/>
            <person name="Gouil Q."/>
            <person name="Baker L."/>
            <person name="Ritchie M.E."/>
            <person name="Jex A.R."/>
            <person name="Gazzola D."/>
            <person name="Li H."/>
            <person name="Toshio Fujiwara R."/>
            <person name="Zhan B."/>
            <person name="Aroian R.V."/>
            <person name="Pafco B."/>
            <person name="Schwarz E.M."/>
        </authorList>
    </citation>
    <scope>NUCLEOTIDE SEQUENCE [LARGE SCALE GENOMIC DNA]</scope>
    <source>
        <strain evidence="1 2">Aroian</strain>
        <tissue evidence="1">Whole animal</tissue>
    </source>
</reference>
<proteinExistence type="predicted"/>
<organism evidence="1 2">
    <name type="scientific">Necator americanus</name>
    <name type="common">Human hookworm</name>
    <dbReference type="NCBI Taxonomy" id="51031"/>
    <lineage>
        <taxon>Eukaryota</taxon>
        <taxon>Metazoa</taxon>
        <taxon>Ecdysozoa</taxon>
        <taxon>Nematoda</taxon>
        <taxon>Chromadorea</taxon>
        <taxon>Rhabditida</taxon>
        <taxon>Rhabditina</taxon>
        <taxon>Rhabditomorpha</taxon>
        <taxon>Strongyloidea</taxon>
        <taxon>Ancylostomatidae</taxon>
        <taxon>Bunostominae</taxon>
        <taxon>Necator</taxon>
    </lineage>
</organism>
<name>A0ABR1DUR8_NECAM</name>
<gene>
    <name evidence="1" type="primary">Necator_chrV.g17911</name>
    <name evidence="1" type="ORF">RB195_013121</name>
</gene>
<accession>A0ABR1DUR8</accession>
<sequence length="158" mass="16675">MSSESVIFVPNLPAYIALTSFHELSIKSSFFTKNIVVEVFACVTAIHNEFPGPTEDIIFQVMLTMVPTSLRILLMLLMVVWARPQFGPFGPVGGPMGLGGPFGGPWFGGFGPPPPPPPPPMGPFGPFGPMGGYGYRRDPVRGALRGALLGGLFGALAG</sequence>
<dbReference type="EMBL" id="JAVFWL010000005">
    <property type="protein sequence ID" value="KAK6753938.1"/>
    <property type="molecule type" value="Genomic_DNA"/>
</dbReference>